<evidence type="ECO:0000256" key="1">
    <source>
        <dbReference type="ARBA" id="ARBA00004651"/>
    </source>
</evidence>
<feature type="transmembrane region" description="Helical" evidence="8">
    <location>
        <begin position="709"/>
        <end position="733"/>
    </location>
</feature>
<feature type="transmembrane region" description="Helical" evidence="8">
    <location>
        <begin position="581"/>
        <end position="600"/>
    </location>
</feature>
<keyword evidence="4 8" id="KW-0812">Transmembrane</keyword>
<evidence type="ECO:0000259" key="10">
    <source>
        <dbReference type="Pfam" id="PF04547"/>
    </source>
</evidence>
<dbReference type="Pfam" id="PF04547">
    <property type="entry name" value="Anoctamin"/>
    <property type="match status" value="1"/>
</dbReference>
<feature type="transmembrane region" description="Helical" evidence="8">
    <location>
        <begin position="504"/>
        <end position="528"/>
    </location>
</feature>
<keyword evidence="5 8" id="KW-1133">Transmembrane helix</keyword>
<feature type="transmembrane region" description="Helical" evidence="8">
    <location>
        <begin position="663"/>
        <end position="689"/>
    </location>
</feature>
<feature type="domain" description="Anoctamin dimerisation" evidence="11">
    <location>
        <begin position="205"/>
        <end position="490"/>
    </location>
</feature>
<dbReference type="InterPro" id="IPR007632">
    <property type="entry name" value="Anoctamin"/>
</dbReference>
<evidence type="ECO:0000256" key="8">
    <source>
        <dbReference type="RuleBase" id="RU280814"/>
    </source>
</evidence>
<evidence type="ECO:0000256" key="5">
    <source>
        <dbReference type="ARBA" id="ARBA00022989"/>
    </source>
</evidence>
<feature type="region of interest" description="Disordered" evidence="9">
    <location>
        <begin position="226"/>
        <end position="272"/>
    </location>
</feature>
<organism evidence="12 13">
    <name type="scientific">Canis lupus familiaris</name>
    <name type="common">Dog</name>
    <name type="synonym">Canis familiaris</name>
    <dbReference type="NCBI Taxonomy" id="9615"/>
    <lineage>
        <taxon>Eukaryota</taxon>
        <taxon>Metazoa</taxon>
        <taxon>Chordata</taxon>
        <taxon>Craniata</taxon>
        <taxon>Vertebrata</taxon>
        <taxon>Euteleostomi</taxon>
        <taxon>Mammalia</taxon>
        <taxon>Eutheria</taxon>
        <taxon>Laurasiatheria</taxon>
        <taxon>Carnivora</taxon>
        <taxon>Caniformia</taxon>
        <taxon>Canidae</taxon>
        <taxon>Canis</taxon>
    </lineage>
</organism>
<keyword evidence="7" id="KW-0325">Glycoprotein</keyword>
<evidence type="ECO:0000256" key="3">
    <source>
        <dbReference type="ARBA" id="ARBA00022475"/>
    </source>
</evidence>
<evidence type="ECO:0000256" key="4">
    <source>
        <dbReference type="ARBA" id="ARBA00022692"/>
    </source>
</evidence>
<feature type="transmembrane region" description="Helical" evidence="8">
    <location>
        <begin position="879"/>
        <end position="906"/>
    </location>
</feature>
<dbReference type="InterPro" id="IPR049452">
    <property type="entry name" value="Anoctamin_TM"/>
</dbReference>
<dbReference type="PANTHER" id="PTHR12308:SF13">
    <property type="entry name" value="ANOCTAMIN-1"/>
    <property type="match status" value="1"/>
</dbReference>
<evidence type="ECO:0000313" key="13">
    <source>
        <dbReference type="Proteomes" id="UP000694429"/>
    </source>
</evidence>
<sequence>MWMKGDRSLGADLPLSRQPGQGGPRCGGSPRTTAKAEAKPEGPLGSQGSVCVLMINPRSTPGCQPSCPLTHFANPAHPWEWLLPPCLRSQPRGAMQPWRPHPPPGSAPMRGEHVEGAQMEETALDPLLTKAAAAVDAEGAPPCRPGAQAAAMRVNEKYSTLPAEDRSVHIINICAIEDIGYLPSEGTLLNSLSVDPDAECKHGLYFRDGRRKVDYILVYHPKRPSGSRTLARRVQHSDAAPAARGARQDQPLPGKGSVGAVGSPEPPMDYHEDDKRFRREEYEGNLLEAGLELERDEDTKIHGVGFVKIHAPWNVLCREAEFLKLKMPTKKLYHINETRGLLKKINSVLQKITDPIQPKVAEHRPQTTKRLSYPFSREKQHLFDLSDKDSFFDSKTRSTIVYEILKRTTCTKAKYSMGQGEGRKKDSALLSKRRKCSKYGITSLLANGVYSAAYPLHDGDYEGENVDFNDRKLLYQEWASYGVFYKYQPIDLVRKYFGEKIGLYFAWLGVYTQMLIPASVVGIIVFLYGCATVDDNIPSMEMCDQRHNITMCPLCDKTCSYWKMSSACATARASHLFDNPATVFFSVFMALWAATFMEHWKRKQMRLRYHWDLTGFEEEEEAVKDHPRAEYEARVLEKSLRKESKSKETDKVKLTWRDRFPAYFTNLVSIVFMIAVTFAIVLGVIIYRISTAAALAMNSSPSVRSNIRVTVTATAVIINLVVIILLDEVYGCIARWLTKIEVPKTEKSFEERLIFKAFLLKFVNSYTPIFYVAFFKGRFVGRPGDYVYIFRSFRMEECAPGGCLMELCIQLSIIMLGKQLIQNNLFEIGIPKMKKFIRYLRLRRQSPSDHDEYVKRKQRYEVDYTLEPFAGLTPEYMEMIIQFGFVTLFVASFPLAPLFALLNNIIEIRLDAKKFITELRRPVAVRAKDIGIWYNILRGVGKLAVIINAFVISFTSDFIPRLVYLYMYSENGTMHGFVNHTLSSFNVSDFQNGTAPNDPLDLGYEVQICRYKDYREPPWSEHKYDISKDFWAVLAARLAFVIVFQVRQALVSGRFENWVLRRHSEPSTGSEGSSWPTSGAFGGLEAWPPQALCRNRPQEGKGRPRGQHRWWDLDILRKAELIPYKWSFWKETG</sequence>
<gene>
    <name evidence="12" type="primary">ANO1</name>
</gene>
<evidence type="ECO:0000313" key="12">
    <source>
        <dbReference type="Ensembl" id="ENSCAFP00030039705.1"/>
    </source>
</evidence>
<feature type="transmembrane region" description="Helical" evidence="8">
    <location>
        <begin position="753"/>
        <end position="774"/>
    </location>
</feature>
<dbReference type="AlphaFoldDB" id="A0A8C0PTF6"/>
<dbReference type="GO" id="GO:0005886">
    <property type="term" value="C:plasma membrane"/>
    <property type="evidence" value="ECO:0007669"/>
    <property type="project" value="UniProtKB-SubCell"/>
</dbReference>
<evidence type="ECO:0000256" key="9">
    <source>
        <dbReference type="SAM" id="MobiDB-lite"/>
    </source>
</evidence>
<keyword evidence="3" id="KW-1003">Cell membrane</keyword>
<dbReference type="Pfam" id="PF16178">
    <property type="entry name" value="Anoct_dimer"/>
    <property type="match status" value="1"/>
</dbReference>
<comment type="subcellular location">
    <subcellularLocation>
        <location evidence="1">Cell membrane</location>
        <topology evidence="1">Multi-pass membrane protein</topology>
    </subcellularLocation>
    <subcellularLocation>
        <location evidence="8">Membrane</location>
        <topology evidence="8">Multi-pass membrane protein</topology>
    </subcellularLocation>
</comment>
<dbReference type="Ensembl" id="ENSCAFT00030045463.1">
    <property type="protein sequence ID" value="ENSCAFP00030039705.1"/>
    <property type="gene ID" value="ENSCAFG00030024578.1"/>
</dbReference>
<reference evidence="12" key="1">
    <citation type="submission" date="2019-03" db="EMBL/GenBank/DDBJ databases">
        <authorList>
            <person name="Warren W.C."/>
            <person name="Johnson G.S."/>
        </authorList>
    </citation>
    <scope>NUCLEOTIDE SEQUENCE [LARGE SCALE GENOMIC DNA]</scope>
    <source>
        <strain evidence="12">Basenji</strain>
    </source>
</reference>
<evidence type="ECO:0000256" key="2">
    <source>
        <dbReference type="ARBA" id="ARBA00009671"/>
    </source>
</evidence>
<dbReference type="Proteomes" id="UP000694429">
    <property type="component" value="Chromosome 18"/>
</dbReference>
<name>A0A8C0PTF6_CANLF</name>
<accession>A0A8C0PTF6</accession>
<keyword evidence="6 8" id="KW-0472">Membrane</keyword>
<protein>
    <recommendedName>
        <fullName evidence="8">Anoctamin</fullName>
    </recommendedName>
</protein>
<reference evidence="12" key="2">
    <citation type="submission" date="2025-08" db="UniProtKB">
        <authorList>
            <consortium name="Ensembl"/>
        </authorList>
    </citation>
    <scope>IDENTIFICATION</scope>
</reference>
<dbReference type="PANTHER" id="PTHR12308">
    <property type="entry name" value="ANOCTAMIN"/>
    <property type="match status" value="1"/>
</dbReference>
<evidence type="ECO:0000256" key="6">
    <source>
        <dbReference type="ARBA" id="ARBA00023136"/>
    </source>
</evidence>
<comment type="caution">
    <text evidence="8">Lacks conserved residue(s) required for the propagation of feature annotation.</text>
</comment>
<proteinExistence type="inferred from homology"/>
<dbReference type="GO" id="GO:0046983">
    <property type="term" value="F:protein dimerization activity"/>
    <property type="evidence" value="ECO:0007669"/>
    <property type="project" value="InterPro"/>
</dbReference>
<dbReference type="InterPro" id="IPR032394">
    <property type="entry name" value="Anoct_dimer"/>
</dbReference>
<feature type="region of interest" description="Disordered" evidence="9">
    <location>
        <begin position="1"/>
        <end position="47"/>
    </location>
</feature>
<feature type="domain" description="Anoctamin transmembrane" evidence="10">
    <location>
        <begin position="493"/>
        <end position="1046"/>
    </location>
</feature>
<evidence type="ECO:0000259" key="11">
    <source>
        <dbReference type="Pfam" id="PF16178"/>
    </source>
</evidence>
<evidence type="ECO:0000256" key="7">
    <source>
        <dbReference type="ARBA" id="ARBA00023180"/>
    </source>
</evidence>
<comment type="similarity">
    <text evidence="2 8">Belongs to the anoctamin family.</text>
</comment>